<dbReference type="EMBL" id="BAAAVT010000001">
    <property type="protein sequence ID" value="GAA3052010.1"/>
    <property type="molecule type" value="Genomic_DNA"/>
</dbReference>
<reference evidence="2" key="1">
    <citation type="journal article" date="2019" name="Int. J. Syst. Evol. Microbiol.">
        <title>The Global Catalogue of Microorganisms (GCM) 10K type strain sequencing project: providing services to taxonomists for standard genome sequencing and annotation.</title>
        <authorList>
            <consortium name="The Broad Institute Genomics Platform"/>
            <consortium name="The Broad Institute Genome Sequencing Center for Infectious Disease"/>
            <person name="Wu L."/>
            <person name="Ma J."/>
        </authorList>
    </citation>
    <scope>NUCLEOTIDE SEQUENCE [LARGE SCALE GENOMIC DNA]</scope>
    <source>
        <strain evidence="2">JCM 14309</strain>
    </source>
</reference>
<evidence type="ECO:0000313" key="2">
    <source>
        <dbReference type="Proteomes" id="UP001500236"/>
    </source>
</evidence>
<organism evidence="1 2">
    <name type="scientific">Nesterenkonia aethiopica</name>
    <dbReference type="NCBI Taxonomy" id="269144"/>
    <lineage>
        <taxon>Bacteria</taxon>
        <taxon>Bacillati</taxon>
        <taxon>Actinomycetota</taxon>
        <taxon>Actinomycetes</taxon>
        <taxon>Micrococcales</taxon>
        <taxon>Micrococcaceae</taxon>
        <taxon>Nesterenkonia</taxon>
    </lineage>
</organism>
<protein>
    <recommendedName>
        <fullName evidence="3">HicB family protein</fullName>
    </recommendedName>
</protein>
<dbReference type="Proteomes" id="UP001500236">
    <property type="component" value="Unassembled WGS sequence"/>
</dbReference>
<dbReference type="RefSeq" id="WP_344683379.1">
    <property type="nucleotide sequence ID" value="NZ_BAAAVT010000001.1"/>
</dbReference>
<keyword evidence="2" id="KW-1185">Reference proteome</keyword>
<sequence>MSTTYEVDARRWSGGWELHIVDVGVTQCRTLDQAEDQVRDYLETLTDEDCSDAVVEIVARDER</sequence>
<name>A0ABP6LPL5_9MICC</name>
<proteinExistence type="predicted"/>
<gene>
    <name evidence="1" type="ORF">GCM10010529_02630</name>
</gene>
<comment type="caution">
    <text evidence="1">The sequence shown here is derived from an EMBL/GenBank/DDBJ whole genome shotgun (WGS) entry which is preliminary data.</text>
</comment>
<accession>A0ABP6LPL5</accession>
<evidence type="ECO:0000313" key="1">
    <source>
        <dbReference type="EMBL" id="GAA3052010.1"/>
    </source>
</evidence>
<evidence type="ECO:0008006" key="3">
    <source>
        <dbReference type="Google" id="ProtNLM"/>
    </source>
</evidence>